<keyword evidence="11 18" id="KW-0675">Receptor</keyword>
<evidence type="ECO:0000256" key="7">
    <source>
        <dbReference type="ARBA" id="ARBA00022840"/>
    </source>
</evidence>
<evidence type="ECO:0000256" key="15">
    <source>
        <dbReference type="PIRSR" id="PIRSR000615-4"/>
    </source>
</evidence>
<feature type="binding site" evidence="13">
    <location>
        <begin position="205"/>
        <end position="211"/>
    </location>
    <ligand>
        <name>ATP</name>
        <dbReference type="ChEBI" id="CHEBI:30616"/>
    </ligand>
</feature>
<organism evidence="18 19">
    <name type="scientific">Hypsibius exemplaris</name>
    <name type="common">Freshwater tardigrade</name>
    <dbReference type="NCBI Taxonomy" id="2072580"/>
    <lineage>
        <taxon>Eukaryota</taxon>
        <taxon>Metazoa</taxon>
        <taxon>Ecdysozoa</taxon>
        <taxon>Tardigrada</taxon>
        <taxon>Eutardigrada</taxon>
        <taxon>Parachela</taxon>
        <taxon>Hypsibioidea</taxon>
        <taxon>Hypsibiidae</taxon>
        <taxon>Hypsibius</taxon>
    </lineage>
</organism>
<dbReference type="InterPro" id="IPR050122">
    <property type="entry name" value="RTK"/>
</dbReference>
<evidence type="ECO:0000256" key="16">
    <source>
        <dbReference type="SAM" id="Phobius"/>
    </source>
</evidence>
<evidence type="ECO:0000256" key="5">
    <source>
        <dbReference type="ARBA" id="ARBA00022741"/>
    </source>
</evidence>
<keyword evidence="10" id="KW-0829">Tyrosine-protein kinase</keyword>
<dbReference type="SMART" id="SM00219">
    <property type="entry name" value="TyrKc"/>
    <property type="match status" value="1"/>
</dbReference>
<sequence length="472" mass="53725">MATDEMAPDYSGWLQPNILVVILIIVIPIVVIMPLCSIFLFLYYRGRLIREIKGKTKETPCLDKLGVAPVTSQRKESVDAPRRPSKFQETLKLRYVQSPTSAVDRWEIARTRITLEEVIGKGAFGQICLGKVDGTILAKDSLSDTIIQFRNRNVAVKMLSANASDKEQEAFLKEIKVMKDIGYHKQIISLIGCCTTSKPTWLIEEYCPLGDLKRYLMNLRELATENMPEPNTTNTDVNDASQWTSSVAVTLSTLLSYARQIAIGMEFLHEKGYVHRDLAARNVLLADRSLVKICDFGLTRFLEEDQLYAMHSSGKLPYKWMAIEAINDQKFTCATDVWSFGIVLFEIITLGGVPYPVIENKELLRYLRRGNRMECPDNCPPDLYSLMMECWKHSAQERPSFPHLRKKLEILLEDATGQDNYLQLNTSRDYYVQSETVVTATDLEEPAVEKQVEEGEAPSAHCLQFIVNEREF</sequence>
<dbReference type="AlphaFoldDB" id="A0A1W0X5H7"/>
<feature type="binding site" evidence="13">
    <location>
        <position position="157"/>
    </location>
    <ligand>
        <name>ATP</name>
        <dbReference type="ChEBI" id="CHEBI:30616"/>
    </ligand>
</feature>
<keyword evidence="19" id="KW-1185">Reference proteome</keyword>
<dbReference type="PANTHER" id="PTHR24416">
    <property type="entry name" value="TYROSINE-PROTEIN KINASE RECEPTOR"/>
    <property type="match status" value="1"/>
</dbReference>
<dbReference type="PRINTS" id="PR00109">
    <property type="entry name" value="TYRKINASE"/>
</dbReference>
<evidence type="ECO:0000256" key="11">
    <source>
        <dbReference type="ARBA" id="ARBA00023170"/>
    </source>
</evidence>
<keyword evidence="6" id="KW-0418">Kinase</keyword>
<feature type="domain" description="Protein kinase" evidence="17">
    <location>
        <begin position="113"/>
        <end position="412"/>
    </location>
</feature>
<keyword evidence="7 13" id="KW-0067">ATP-binding</keyword>
<reference evidence="19" key="1">
    <citation type="submission" date="2017-01" db="EMBL/GenBank/DDBJ databases">
        <title>Comparative genomics of anhydrobiosis in the tardigrade Hypsibius dujardini.</title>
        <authorList>
            <person name="Yoshida Y."/>
            <person name="Koutsovoulos G."/>
            <person name="Laetsch D."/>
            <person name="Stevens L."/>
            <person name="Kumar S."/>
            <person name="Horikawa D."/>
            <person name="Ishino K."/>
            <person name="Komine S."/>
            <person name="Tomita M."/>
            <person name="Blaxter M."/>
            <person name="Arakawa K."/>
        </authorList>
    </citation>
    <scope>NUCLEOTIDE SEQUENCE [LARGE SCALE GENOMIC DNA]</scope>
    <source>
        <strain evidence="19">Z151</strain>
    </source>
</reference>
<keyword evidence="2" id="KW-0808">Transferase</keyword>
<evidence type="ECO:0000256" key="6">
    <source>
        <dbReference type="ARBA" id="ARBA00022777"/>
    </source>
</evidence>
<evidence type="ECO:0000313" key="18">
    <source>
        <dbReference type="EMBL" id="OQV22786.1"/>
    </source>
</evidence>
<feature type="site" description="Important for interaction with phosphotyrosine-binding proteins" evidence="15">
    <location>
        <position position="421"/>
    </location>
</feature>
<keyword evidence="14" id="KW-0479">Metal-binding</keyword>
<dbReference type="GO" id="GO:0007169">
    <property type="term" value="P:cell surface receptor protein tyrosine kinase signaling pathway"/>
    <property type="evidence" value="ECO:0007669"/>
    <property type="project" value="TreeGrafter"/>
</dbReference>
<evidence type="ECO:0000256" key="9">
    <source>
        <dbReference type="ARBA" id="ARBA00023136"/>
    </source>
</evidence>
<keyword evidence="14" id="KW-0460">Magnesium</keyword>
<feature type="transmembrane region" description="Helical" evidence="16">
    <location>
        <begin position="18"/>
        <end position="44"/>
    </location>
</feature>
<evidence type="ECO:0000259" key="17">
    <source>
        <dbReference type="PROSITE" id="PS50011"/>
    </source>
</evidence>
<dbReference type="GO" id="GO:0043235">
    <property type="term" value="C:receptor complex"/>
    <property type="evidence" value="ECO:0007669"/>
    <property type="project" value="TreeGrafter"/>
</dbReference>
<dbReference type="GO" id="GO:0004714">
    <property type="term" value="F:transmembrane receptor protein tyrosine kinase activity"/>
    <property type="evidence" value="ECO:0007669"/>
    <property type="project" value="TreeGrafter"/>
</dbReference>
<dbReference type="InterPro" id="IPR001245">
    <property type="entry name" value="Ser-Thr/Tyr_kinase_cat_dom"/>
</dbReference>
<comment type="caution">
    <text evidence="18">The sequence shown here is derived from an EMBL/GenBank/DDBJ whole genome shotgun (WGS) entry which is preliminary data.</text>
</comment>
<dbReference type="InterPro" id="IPR020635">
    <property type="entry name" value="Tyr_kinase_cat_dom"/>
</dbReference>
<name>A0A1W0X5H7_HYPEX</name>
<dbReference type="PANTHER" id="PTHR24416:SF550">
    <property type="entry name" value="FIBROBLAST GROWTH FACTOR RECEPTOR HOMOLOG 1-RELATED"/>
    <property type="match status" value="1"/>
</dbReference>
<dbReference type="CDD" id="cd00192">
    <property type="entry name" value="PTKc"/>
    <property type="match status" value="1"/>
</dbReference>
<dbReference type="GO" id="GO:0005886">
    <property type="term" value="C:plasma membrane"/>
    <property type="evidence" value="ECO:0007669"/>
    <property type="project" value="TreeGrafter"/>
</dbReference>
<dbReference type="FunFam" id="1.10.510.10:FF:000554">
    <property type="entry name" value="Predicted protein"/>
    <property type="match status" value="1"/>
</dbReference>
<dbReference type="Gene3D" id="3.30.200.20">
    <property type="entry name" value="Phosphorylase Kinase, domain 1"/>
    <property type="match status" value="1"/>
</dbReference>
<keyword evidence="4" id="KW-0732">Signal</keyword>
<dbReference type="Proteomes" id="UP000192578">
    <property type="component" value="Unassembled WGS sequence"/>
</dbReference>
<evidence type="ECO:0000256" key="1">
    <source>
        <dbReference type="ARBA" id="ARBA00004370"/>
    </source>
</evidence>
<feature type="binding site" evidence="13">
    <location>
        <position position="281"/>
    </location>
    <ligand>
        <name>ATP</name>
        <dbReference type="ChEBI" id="CHEBI:30616"/>
    </ligand>
</feature>
<dbReference type="Gene3D" id="1.10.510.10">
    <property type="entry name" value="Transferase(Phosphotransferase) domain 1"/>
    <property type="match status" value="1"/>
</dbReference>
<dbReference type="PROSITE" id="PS00109">
    <property type="entry name" value="PROTEIN_KINASE_TYR"/>
    <property type="match status" value="1"/>
</dbReference>
<dbReference type="PROSITE" id="PS50011">
    <property type="entry name" value="PROTEIN_KINASE_DOM"/>
    <property type="match status" value="1"/>
</dbReference>
<evidence type="ECO:0000256" key="4">
    <source>
        <dbReference type="ARBA" id="ARBA00022729"/>
    </source>
</evidence>
<dbReference type="GO" id="GO:0046872">
    <property type="term" value="F:metal ion binding"/>
    <property type="evidence" value="ECO:0007669"/>
    <property type="project" value="UniProtKB-KW"/>
</dbReference>
<keyword evidence="9 16" id="KW-0472">Membrane</keyword>
<proteinExistence type="predicted"/>
<dbReference type="GO" id="GO:0005524">
    <property type="term" value="F:ATP binding"/>
    <property type="evidence" value="ECO:0007669"/>
    <property type="project" value="UniProtKB-KW"/>
</dbReference>
<accession>A0A1W0X5H7</accession>
<evidence type="ECO:0000256" key="10">
    <source>
        <dbReference type="ARBA" id="ARBA00023137"/>
    </source>
</evidence>
<keyword evidence="3 16" id="KW-0812">Transmembrane</keyword>
<keyword evidence="8 16" id="KW-1133">Transmembrane helix</keyword>
<keyword evidence="5 13" id="KW-0547">Nucleotide-binding</keyword>
<comment type="subcellular location">
    <subcellularLocation>
        <location evidence="1">Membrane</location>
    </subcellularLocation>
</comment>
<evidence type="ECO:0000256" key="8">
    <source>
        <dbReference type="ARBA" id="ARBA00022989"/>
    </source>
</evidence>
<dbReference type="EMBL" id="MTYJ01000015">
    <property type="protein sequence ID" value="OQV22786.1"/>
    <property type="molecule type" value="Genomic_DNA"/>
</dbReference>
<evidence type="ECO:0000256" key="13">
    <source>
        <dbReference type="PIRSR" id="PIRSR000615-2"/>
    </source>
</evidence>
<dbReference type="SUPFAM" id="SSF56112">
    <property type="entry name" value="Protein kinase-like (PK-like)"/>
    <property type="match status" value="1"/>
</dbReference>
<dbReference type="InterPro" id="IPR008266">
    <property type="entry name" value="Tyr_kinase_AS"/>
</dbReference>
<evidence type="ECO:0000313" key="19">
    <source>
        <dbReference type="Proteomes" id="UP000192578"/>
    </source>
</evidence>
<gene>
    <name evidence="18" type="ORF">BV898_03222</name>
</gene>
<protein>
    <submittedName>
        <fullName evidence="18">Fibroblast growth factor receptor</fullName>
    </submittedName>
</protein>
<dbReference type="InterPro" id="IPR000719">
    <property type="entry name" value="Prot_kinase_dom"/>
</dbReference>
<evidence type="ECO:0000256" key="12">
    <source>
        <dbReference type="PIRSR" id="PIRSR000615-1"/>
    </source>
</evidence>
<evidence type="ECO:0000256" key="3">
    <source>
        <dbReference type="ARBA" id="ARBA00022692"/>
    </source>
</evidence>
<feature type="binding site" evidence="14">
    <location>
        <position position="295"/>
    </location>
    <ligand>
        <name>Mg(2+)</name>
        <dbReference type="ChEBI" id="CHEBI:18420"/>
    </ligand>
</feature>
<dbReference type="InterPro" id="IPR011009">
    <property type="entry name" value="Kinase-like_dom_sf"/>
</dbReference>
<dbReference type="OrthoDB" id="3256376at2759"/>
<feature type="binding site" evidence="14">
    <location>
        <position position="282"/>
    </location>
    <ligand>
        <name>Mg(2+)</name>
        <dbReference type="ChEBI" id="CHEBI:18420"/>
    </ligand>
</feature>
<feature type="active site" description="Proton acceptor" evidence="12">
    <location>
        <position position="277"/>
    </location>
</feature>
<evidence type="ECO:0000256" key="14">
    <source>
        <dbReference type="PIRSR" id="PIRSR000615-3"/>
    </source>
</evidence>
<evidence type="ECO:0000256" key="2">
    <source>
        <dbReference type="ARBA" id="ARBA00022679"/>
    </source>
</evidence>
<dbReference type="Pfam" id="PF07714">
    <property type="entry name" value="PK_Tyr_Ser-Thr"/>
    <property type="match status" value="1"/>
</dbReference>